<dbReference type="SUPFAM" id="SSF53335">
    <property type="entry name" value="S-adenosyl-L-methionine-dependent methyltransferases"/>
    <property type="match status" value="1"/>
</dbReference>
<dbReference type="CDD" id="cd02440">
    <property type="entry name" value="AdoMet_MTases"/>
    <property type="match status" value="1"/>
</dbReference>
<dbReference type="InterPro" id="IPR013216">
    <property type="entry name" value="Methyltransf_11"/>
</dbReference>
<dbReference type="InterPro" id="IPR029063">
    <property type="entry name" value="SAM-dependent_MTases_sf"/>
</dbReference>
<gene>
    <name evidence="3" type="ORF">SAMN05421751_10227</name>
</gene>
<feature type="domain" description="Methyltransferase type 11" evidence="2">
    <location>
        <begin position="88"/>
        <end position="131"/>
    </location>
</feature>
<evidence type="ECO:0000259" key="2">
    <source>
        <dbReference type="Pfam" id="PF08241"/>
    </source>
</evidence>
<sequence length="244" mass="27088">MHLDVQDLRNFYYRSTLGRAAQASIRGRMLEIWPEAKGQTVLGYGFAVPLLRPYLADARRVIALMPGPQGVMPWPAGMPNVSVLCEETLWPIETGRVDKLVMLHGLETSERASELLEECRRVLGPGGKVLFIVPNRAGLWSRSDATPFGYGRPYTLGQLETQLIKHQFLPERHAAALYQLPSSRRFWLKSGPLLERIGARLRTVLASGVFLLEASKRVMPPQGTPVKSVPRRAAKALEGAARPA</sequence>
<feature type="region of interest" description="Disordered" evidence="1">
    <location>
        <begin position="221"/>
        <end position="244"/>
    </location>
</feature>
<protein>
    <recommendedName>
        <fullName evidence="2">Methyltransferase type 11 domain-containing protein</fullName>
    </recommendedName>
</protein>
<keyword evidence="4" id="KW-1185">Reference proteome</keyword>
<dbReference type="Gene3D" id="3.40.50.150">
    <property type="entry name" value="Vaccinia Virus protein VP39"/>
    <property type="match status" value="1"/>
</dbReference>
<dbReference type="OrthoDB" id="9800231at2"/>
<proteinExistence type="predicted"/>
<evidence type="ECO:0000313" key="3">
    <source>
        <dbReference type="EMBL" id="SEF56743.1"/>
    </source>
</evidence>
<evidence type="ECO:0000313" key="4">
    <source>
        <dbReference type="Proteomes" id="UP000236742"/>
    </source>
</evidence>
<evidence type="ECO:0000256" key="1">
    <source>
        <dbReference type="SAM" id="MobiDB-lite"/>
    </source>
</evidence>
<name>A0A1H5T1P2_9RHOB</name>
<dbReference type="GO" id="GO:0008757">
    <property type="term" value="F:S-adenosylmethionine-dependent methyltransferase activity"/>
    <property type="evidence" value="ECO:0007669"/>
    <property type="project" value="InterPro"/>
</dbReference>
<dbReference type="Proteomes" id="UP000236742">
    <property type="component" value="Unassembled WGS sequence"/>
</dbReference>
<accession>A0A1H5T1P2</accession>
<dbReference type="AlphaFoldDB" id="A0A1H5T1P2"/>
<reference evidence="3 4" key="1">
    <citation type="submission" date="2016-10" db="EMBL/GenBank/DDBJ databases">
        <authorList>
            <person name="de Groot N.N."/>
        </authorList>
    </citation>
    <scope>NUCLEOTIDE SEQUENCE [LARGE SCALE GENOMIC DNA]</scope>
    <source>
        <strain evidence="3 4">DSM 23413</strain>
    </source>
</reference>
<organism evidence="3 4">
    <name type="scientific">Jhaorihella thermophila</name>
    <dbReference type="NCBI Taxonomy" id="488547"/>
    <lineage>
        <taxon>Bacteria</taxon>
        <taxon>Pseudomonadati</taxon>
        <taxon>Pseudomonadota</taxon>
        <taxon>Alphaproteobacteria</taxon>
        <taxon>Rhodobacterales</taxon>
        <taxon>Paracoccaceae</taxon>
        <taxon>Jhaorihella</taxon>
    </lineage>
</organism>
<dbReference type="EMBL" id="FNVD01000002">
    <property type="protein sequence ID" value="SEF56743.1"/>
    <property type="molecule type" value="Genomic_DNA"/>
</dbReference>
<dbReference type="Pfam" id="PF08241">
    <property type="entry name" value="Methyltransf_11"/>
    <property type="match status" value="1"/>
</dbReference>
<dbReference type="RefSeq" id="WP_104006718.1">
    <property type="nucleotide sequence ID" value="NZ_FNVD01000002.1"/>
</dbReference>